<sequence>MSDGFIGSIGRSASDFASGIASRVGSGIRTIKSMGERALDFAAEQAAKAKNFIRSKASGLISRVKTGGSRIAEAAKQARNRAAAGARRILSRLGQFESSLRARVERIILNVSPMTKSAAKLFRQARSHRKQANKVAGKLIKRADRFRRASDRMRKFGFRGHHPAMLNTWANILTSQGVRIRSTATLILSLAGSNLARAAAFQSAIFGAARHQFVVGRTLARSLRTQIARWALAFPLKVAEMATWAVKEVASFVSWITEKVRQALAIRNPLQIVPFISSAVSEAISRAGSTVQRLLDKLGELRSWAATQLAIPRTWLAHIENYIANLKSWAVTAWTMVLANRQFTAAYRLQQRSMIASNKLDMAHSLALNSQATLHYGIAWAAFGQHLMERAREALREEAKAPEERIDPRHPEAEAPFEELEAKSGTGEGGKKKDAHGVQDADEAEGGEGQATEGESKQEGPGGFASSILEKVGSFAVGILKKVGSRAMAVTRGTVEAGKWATRKAIQHLSPFGKVARDGDITGPFIAGDETDWSTKKPEDVPASPFDDATEARAVLAAGATVFINGIDTDLTSHAVRAQALANARKKPVVGVYNATAGFARDLLQAGGDILGISPNLATTALTNLLLTYGGEDGKRIDVFAHSQGSIILSNALQAVKAKKGKISQFDVTTLGNAMPFFPSGTTYKHYAFDSDMVSGFSGTNSLLGYALNETMIGKAFRRLYYGKSADTTADTVTLHDRKGGIKPHDALNYFKSLDAFDAKHKQKLPVDRSMLKGVTNTMSWVNALVRGGASWLSNKIAKGYDALDLQMRKPMKPAIPLVMDPITPTVNATKLAWPMLDPVFRGTGRGLQWLGEGMMGLWDRAMENRAKVQRSEDGEGLQVQDPDAASLLAELRQSGGSGQTLPTDVRKDLGPYVGFDPSRAKVHVGPAADRAAKELGARAFTIGSDVFFKAGEYNPQGTEGKALLAHELTHVAQQTGQHGQRVDKHTRSGGQRMEQEAQQTESRVLAGVGSQETRLNVRTFQKDIEAEGAEVTAEQHARVTRIGDVALARVGQLLDDRALGGPIRLMEIEVSLDLDSMTDDEAASMWAQAIADRLRESASSPSASNAILLQRAWHLADGRFNVAHMNMPPPVARQTEPLPDDETEQYDLNIRVMGQWYGRVNKFMALVALRNSYRFLRGQIEAGAESHDDYRRMRDHHWFTGGVSDLLSGARMPSLDIWLVPAFWIRIAHSALVARNVPQAFRALAQAQHHLRQCQRRIYEYREGTISGAERAVYGLEIVRDVSAITVGVIATVVTGGATATVIGVGYAGAQQVAQQGTEVSLGLRDRIDWAGIAFDALIGLIIGRFMGRLGNRFAARFLQNPAVAHWGRVAVVRAFQYIVIQGRGQAIFQRIARNIYDHARGSREAMTVDQLIDAIVRDLSDPRNYFYDLLSGHLGTRADQARQRRTATPPPPDAPPPPPDAPPPPSPDAPPAPAAPDAAAPSTPRAPAPADAPTPPPADAPPAPAAPDAAAPSTPRAPAPADAPTTRPADAPTTRPPEAPTTRPADVPEGARTSDPGLSQRGVRPGEGERSMTREQYRQSESQRRALERFQETPTPQSAENLIRSIRDWRGHLQELGTRLTPEQQSAIDAARQTIRSQAEQAVLQNPQFQGLTFDAPGTPGFRSDIDIGVRPADTSRLTTPEAVAREIQRAGEAADALNREITRRTGGEPDRTLDVNVYPWTGIDAPLQVPAGQQGRVTRAFDVASLVELRRTMSPEAFAQFRDQMLAQFNPNDPNSPAGQRRFEAQSRAQLEAQFREALQIADRLTSAVQTEAQRLATAEPGLSERGRQIRAQEMVMQSIRRRLVAALRQTPVDHAEVARLQAEMLMMQPGAYGTRAGIADVVGFQQPLARAADSTTHYPVDTMDGRQIQISEGARQYMERTGARGLAEQAQSATSSLAQMEAHMHQPTSQAQAIELLRQTYKYSRRIEYASTMAGAGDSVPEMSRHTREPASLQRMVEGWARQNGVGGTFEQQAWAYAQSRLGWARQAVVNLRTRSLTQQVSTGSLPPARDDERRQ</sequence>
<proteinExistence type="predicted"/>
<evidence type="ECO:0000313" key="3">
    <source>
        <dbReference type="EMBL" id="BBO24614.1"/>
    </source>
</evidence>
<evidence type="ECO:0000259" key="2">
    <source>
        <dbReference type="Pfam" id="PF13699"/>
    </source>
</evidence>
<dbReference type="PANTHER" id="PTHR24216">
    <property type="entry name" value="PAXILLIN-RELATED"/>
    <property type="match status" value="1"/>
</dbReference>
<feature type="region of interest" description="Disordered" evidence="1">
    <location>
        <begin position="1438"/>
        <end position="1603"/>
    </location>
</feature>
<gene>
    <name evidence="3" type="ORF">NPRO_22090</name>
</gene>
<dbReference type="Proteomes" id="UP000662873">
    <property type="component" value="Chromosome"/>
</dbReference>
<evidence type="ECO:0000313" key="4">
    <source>
        <dbReference type="Proteomes" id="UP000662873"/>
    </source>
</evidence>
<dbReference type="PANTHER" id="PTHR24216:SF65">
    <property type="entry name" value="PAXILLIN-LIKE PROTEIN 1"/>
    <property type="match status" value="1"/>
</dbReference>
<feature type="compositionally biased region" description="Pro residues" evidence="1">
    <location>
        <begin position="1450"/>
        <end position="1476"/>
    </location>
</feature>
<feature type="compositionally biased region" description="Basic and acidic residues" evidence="1">
    <location>
        <begin position="1566"/>
        <end position="1593"/>
    </location>
</feature>
<feature type="compositionally biased region" description="Pro residues" evidence="1">
    <location>
        <begin position="1486"/>
        <end position="1507"/>
    </location>
</feature>
<accession>A0A809SF91</accession>
<organism evidence="3 4">
    <name type="scientific">Candidatus Nitrosymbiomonas proteolyticus</name>
    <dbReference type="NCBI Taxonomy" id="2608984"/>
    <lineage>
        <taxon>Bacteria</taxon>
        <taxon>Bacillati</taxon>
        <taxon>Armatimonadota</taxon>
        <taxon>Armatimonadota incertae sedis</taxon>
        <taxon>Candidatus Nitrosymbiomonas</taxon>
    </lineage>
</organism>
<protein>
    <recommendedName>
        <fullName evidence="2">eCIS core domain-containing protein</fullName>
    </recommendedName>
</protein>
<evidence type="ECO:0000256" key="1">
    <source>
        <dbReference type="SAM" id="MobiDB-lite"/>
    </source>
</evidence>
<feature type="region of interest" description="Disordered" evidence="1">
    <location>
        <begin position="395"/>
        <end position="465"/>
    </location>
</feature>
<reference evidence="3" key="1">
    <citation type="journal article" name="DNA Res.">
        <title>The physiological potential of anammox bacteria as revealed by their core genome structure.</title>
        <authorList>
            <person name="Okubo T."/>
            <person name="Toyoda A."/>
            <person name="Fukuhara K."/>
            <person name="Uchiyama I."/>
            <person name="Harigaya Y."/>
            <person name="Kuroiwa M."/>
            <person name="Suzuki T."/>
            <person name="Murakami Y."/>
            <person name="Suwa Y."/>
            <person name="Takami H."/>
        </authorList>
    </citation>
    <scope>NUCLEOTIDE SEQUENCE</scope>
    <source>
        <strain evidence="3">317325-2</strain>
    </source>
</reference>
<name>A0A809SF91_9BACT</name>
<dbReference type="KEGG" id="npy:NPRO_22090"/>
<feature type="compositionally biased region" description="Basic and acidic residues" evidence="1">
    <location>
        <begin position="429"/>
        <end position="439"/>
    </location>
</feature>
<dbReference type="Pfam" id="PF13699">
    <property type="entry name" value="eCIS_core"/>
    <property type="match status" value="1"/>
</dbReference>
<feature type="compositionally biased region" description="Low complexity" evidence="1">
    <location>
        <begin position="1508"/>
        <end position="1535"/>
    </location>
</feature>
<dbReference type="InterPro" id="IPR025295">
    <property type="entry name" value="eCIS_core_dom"/>
</dbReference>
<feature type="compositionally biased region" description="Basic and acidic residues" evidence="1">
    <location>
        <begin position="395"/>
        <end position="413"/>
    </location>
</feature>
<feature type="domain" description="eCIS core" evidence="2">
    <location>
        <begin position="902"/>
        <end position="978"/>
    </location>
</feature>
<feature type="region of interest" description="Disordered" evidence="1">
    <location>
        <begin position="973"/>
        <end position="998"/>
    </location>
</feature>
<dbReference type="EMBL" id="AP021858">
    <property type="protein sequence ID" value="BBO24614.1"/>
    <property type="molecule type" value="Genomic_DNA"/>
</dbReference>